<keyword evidence="1" id="KW-1185">Reference proteome</keyword>
<accession>A0A6P8YHR5</accession>
<dbReference type="InParanoid" id="A0A6P8YHR5"/>
<dbReference type="SUPFAM" id="SSF52047">
    <property type="entry name" value="RNI-like"/>
    <property type="match status" value="1"/>
</dbReference>
<gene>
    <name evidence="2" type="primary">LOC117642255</name>
</gene>
<dbReference type="RefSeq" id="XP_034236136.1">
    <property type="nucleotide sequence ID" value="XM_034380245.1"/>
</dbReference>
<evidence type="ECO:0000313" key="2">
    <source>
        <dbReference type="RefSeq" id="XP_034236136.1"/>
    </source>
</evidence>
<name>A0A6P8YHR5_THRPL</name>
<evidence type="ECO:0000313" key="1">
    <source>
        <dbReference type="Proteomes" id="UP000515158"/>
    </source>
</evidence>
<dbReference type="Gene3D" id="3.80.10.10">
    <property type="entry name" value="Ribonuclease Inhibitor"/>
    <property type="match status" value="1"/>
</dbReference>
<dbReference type="OrthoDB" id="10613811at2759"/>
<dbReference type="Proteomes" id="UP000515158">
    <property type="component" value="Unplaced"/>
</dbReference>
<dbReference type="KEGG" id="tpal:117642255"/>
<sequence>MKKCTVELGPRLGRVSARLLRNKFWCPCLQHEVYHPNECLDVLELSEREEHCQELDDVLKDAGPRKVRRLVGVDCAKRPNWCQALLQRVAPHVELLRVSGALRRHLKVIQQMPSLRYLYVHAEDIAVEDAPALPLQLVDLKVVNVSEQHLLSVQRMPNLRKLALDWDEDPLDVTFPPLPEGHRGLEWLWVALHPVSTVLSLAKAHAATLQELRILCASEGDSEWHFEDLAEGLHQCGLVALRRVVLLRAGAPGYPDEKLPHTKDTCTKQKNAIWDELVVANTMQTVKVLCGECDECPDFPALGEFDWIDQ</sequence>
<dbReference type="GeneID" id="117642255"/>
<protein>
    <submittedName>
        <fullName evidence="2">Uncharacterized protein LOC117642255</fullName>
    </submittedName>
</protein>
<dbReference type="InterPro" id="IPR032675">
    <property type="entry name" value="LRR_dom_sf"/>
</dbReference>
<proteinExistence type="predicted"/>
<reference evidence="2" key="1">
    <citation type="submission" date="2025-08" db="UniProtKB">
        <authorList>
            <consortium name="RefSeq"/>
        </authorList>
    </citation>
    <scope>IDENTIFICATION</scope>
    <source>
        <tissue evidence="2">Total insect</tissue>
    </source>
</reference>
<organism evidence="2">
    <name type="scientific">Thrips palmi</name>
    <name type="common">Melon thrips</name>
    <dbReference type="NCBI Taxonomy" id="161013"/>
    <lineage>
        <taxon>Eukaryota</taxon>
        <taxon>Metazoa</taxon>
        <taxon>Ecdysozoa</taxon>
        <taxon>Arthropoda</taxon>
        <taxon>Hexapoda</taxon>
        <taxon>Insecta</taxon>
        <taxon>Pterygota</taxon>
        <taxon>Neoptera</taxon>
        <taxon>Paraneoptera</taxon>
        <taxon>Thysanoptera</taxon>
        <taxon>Terebrantia</taxon>
        <taxon>Thripoidea</taxon>
        <taxon>Thripidae</taxon>
        <taxon>Thrips</taxon>
    </lineage>
</organism>
<dbReference type="AlphaFoldDB" id="A0A6P8YHR5"/>